<keyword evidence="8" id="KW-0819">tRNA processing</keyword>
<evidence type="ECO:0000256" key="1">
    <source>
        <dbReference type="ARBA" id="ARBA00004123"/>
    </source>
</evidence>
<dbReference type="InterPro" id="IPR057286">
    <property type="entry name" value="PUA_NSUN2"/>
</dbReference>
<dbReference type="GO" id="GO:0016428">
    <property type="term" value="F:tRNA (cytidine-5-)-methyltransferase activity"/>
    <property type="evidence" value="ECO:0007669"/>
    <property type="project" value="InterPro"/>
</dbReference>
<keyword evidence="7 11" id="KW-0949">S-adenosyl-L-methionine</keyword>
<evidence type="ECO:0000256" key="3">
    <source>
        <dbReference type="ARBA" id="ARBA00012629"/>
    </source>
</evidence>
<dbReference type="Proteomes" id="UP000070412">
    <property type="component" value="Unassembled WGS sequence"/>
</dbReference>
<evidence type="ECO:0000256" key="11">
    <source>
        <dbReference type="PROSITE-ProRule" id="PRU01023"/>
    </source>
</evidence>
<feature type="binding site" evidence="11">
    <location>
        <begin position="239"/>
        <end position="245"/>
    </location>
    <ligand>
        <name>S-adenosyl-L-methionine</name>
        <dbReference type="ChEBI" id="CHEBI:59789"/>
    </ligand>
</feature>
<dbReference type="Pfam" id="PF25378">
    <property type="entry name" value="PUA_NSUN2"/>
    <property type="match status" value="1"/>
</dbReference>
<dbReference type="InterPro" id="IPR023267">
    <property type="entry name" value="RCMT"/>
</dbReference>
<evidence type="ECO:0000256" key="9">
    <source>
        <dbReference type="ARBA" id="ARBA00022884"/>
    </source>
</evidence>
<proteinExistence type="inferred from homology"/>
<feature type="binding site" evidence="11">
    <location>
        <position position="284"/>
    </location>
    <ligand>
        <name>S-adenosyl-L-methionine</name>
        <dbReference type="ChEBI" id="CHEBI:59789"/>
    </ligand>
</feature>
<evidence type="ECO:0000256" key="2">
    <source>
        <dbReference type="ARBA" id="ARBA00007494"/>
    </source>
</evidence>
<evidence type="ECO:0000256" key="12">
    <source>
        <dbReference type="SAM" id="MobiDB-lite"/>
    </source>
</evidence>
<dbReference type="PANTHER" id="PTHR22808">
    <property type="entry name" value="NCL1 YEAST -RELATED NOL1/NOP2/FMU SUN DOMAIN-CONTAINING"/>
    <property type="match status" value="1"/>
</dbReference>
<evidence type="ECO:0000256" key="10">
    <source>
        <dbReference type="ARBA" id="ARBA00023242"/>
    </source>
</evidence>
<dbReference type="Pfam" id="PF01189">
    <property type="entry name" value="Methyltr_RsmB-F"/>
    <property type="match status" value="1"/>
</dbReference>
<evidence type="ECO:0000256" key="5">
    <source>
        <dbReference type="ARBA" id="ARBA00022603"/>
    </source>
</evidence>
<dbReference type="InterPro" id="IPR023270">
    <property type="entry name" value="RCMT_NCL1"/>
</dbReference>
<dbReference type="PRINTS" id="PR02011">
    <property type="entry name" value="RCMTNCL1"/>
</dbReference>
<reference evidence="15" key="3">
    <citation type="submission" date="2022-06" db="UniProtKB">
        <authorList>
            <consortium name="EnsemblMetazoa"/>
        </authorList>
    </citation>
    <scope>IDENTIFICATION</scope>
</reference>
<accession>A0A834R252</accession>
<evidence type="ECO:0000256" key="7">
    <source>
        <dbReference type="ARBA" id="ARBA00022691"/>
    </source>
</evidence>
<protein>
    <recommendedName>
        <fullName evidence="3">tRNA (cytosine(34)-C(5))-methyltransferase</fullName>
        <ecNumber evidence="3">2.1.1.203</ecNumber>
    </recommendedName>
</protein>
<feature type="compositionally biased region" description="Basic and acidic residues" evidence="12">
    <location>
        <begin position="73"/>
        <end position="82"/>
    </location>
</feature>
<dbReference type="InterPro" id="IPR029063">
    <property type="entry name" value="SAM-dependent_MTases_sf"/>
</dbReference>
<evidence type="ECO:0000256" key="6">
    <source>
        <dbReference type="ARBA" id="ARBA00022679"/>
    </source>
</evidence>
<keyword evidence="4" id="KW-0820">tRNA-binding</keyword>
<dbReference type="Pfam" id="PF25376">
    <property type="entry name" value="Pre-PUA_NSUN2"/>
    <property type="match status" value="1"/>
</dbReference>
<evidence type="ECO:0000256" key="4">
    <source>
        <dbReference type="ARBA" id="ARBA00022555"/>
    </source>
</evidence>
<dbReference type="GO" id="GO:0000049">
    <property type="term" value="F:tRNA binding"/>
    <property type="evidence" value="ECO:0007669"/>
    <property type="project" value="UniProtKB-KW"/>
</dbReference>
<evidence type="ECO:0000256" key="8">
    <source>
        <dbReference type="ARBA" id="ARBA00022694"/>
    </source>
</evidence>
<reference evidence="14" key="2">
    <citation type="submission" date="2020-01" db="EMBL/GenBank/DDBJ databases">
        <authorList>
            <person name="Korhonen P.K.K."/>
            <person name="Guangxu M.G."/>
            <person name="Wang T.W."/>
            <person name="Stroehlein A.J.S."/>
            <person name="Young N.D."/>
            <person name="Ang C.-S.A."/>
            <person name="Fernando D.W.F."/>
            <person name="Lu H.L."/>
            <person name="Taylor S.T."/>
            <person name="Ehtesham M.E.M."/>
            <person name="Najaraj S.H.N."/>
            <person name="Harsha G.H.G."/>
            <person name="Madugundu A.M."/>
            <person name="Renuse S.R."/>
            <person name="Holt D.H."/>
            <person name="Pandey A.P."/>
            <person name="Papenfuss A.P."/>
            <person name="Gasser R.B.G."/>
            <person name="Fischer K.F."/>
        </authorList>
    </citation>
    <scope>NUCLEOTIDE SEQUENCE</scope>
    <source>
        <strain evidence="14">SSS_KF_BRIS2020</strain>
    </source>
</reference>
<dbReference type="AlphaFoldDB" id="A0A834R252"/>
<feature type="domain" description="SAM-dependent MTase RsmB/NOP-type" evidence="13">
    <location>
        <begin position="120"/>
        <end position="497"/>
    </location>
</feature>
<feature type="region of interest" description="Disordered" evidence="12">
    <location>
        <begin position="505"/>
        <end position="543"/>
    </location>
</feature>
<feature type="compositionally biased region" description="Polar residues" evidence="12">
    <location>
        <begin position="760"/>
        <end position="772"/>
    </location>
</feature>
<dbReference type="GO" id="GO:0030488">
    <property type="term" value="P:tRNA methylation"/>
    <property type="evidence" value="ECO:0007669"/>
    <property type="project" value="TreeGrafter"/>
</dbReference>
<comment type="similarity">
    <text evidence="2 11">Belongs to the class I-like SAM-binding methyltransferase superfamily. RsmB/NOP family.</text>
</comment>
<evidence type="ECO:0000259" key="13">
    <source>
        <dbReference type="PROSITE" id="PS51686"/>
    </source>
</evidence>
<feature type="region of interest" description="Disordered" evidence="12">
    <location>
        <begin position="760"/>
        <end position="779"/>
    </location>
</feature>
<comment type="subcellular location">
    <subcellularLocation>
        <location evidence="1">Nucleus</location>
    </subcellularLocation>
</comment>
<name>A0A834R252_SARSC</name>
<dbReference type="OrthoDB" id="6093671at2759"/>
<dbReference type="GO" id="GO:0005634">
    <property type="term" value="C:nucleus"/>
    <property type="evidence" value="ECO:0007669"/>
    <property type="project" value="UniProtKB-SubCell"/>
</dbReference>
<keyword evidence="6 11" id="KW-0808">Transferase</keyword>
<dbReference type="EC" id="2.1.1.203" evidence="3"/>
<dbReference type="EnsemblMetazoa" id="SSS_6640s_mrna">
    <property type="protein sequence ID" value="KAF7489519.1"/>
    <property type="gene ID" value="SSS_6640"/>
</dbReference>
<dbReference type="PANTHER" id="PTHR22808:SF1">
    <property type="entry name" value="RNA CYTOSINE-C(5)-METHYLTRANSFERASE NSUN2-RELATED"/>
    <property type="match status" value="1"/>
</dbReference>
<evidence type="ECO:0000313" key="16">
    <source>
        <dbReference type="Proteomes" id="UP000070412"/>
    </source>
</evidence>
<evidence type="ECO:0000313" key="15">
    <source>
        <dbReference type="EnsemblMetazoa" id="KAF7489519.1"/>
    </source>
</evidence>
<keyword evidence="16" id="KW-1185">Reference proteome</keyword>
<feature type="active site" description="Nucleophile" evidence="11">
    <location>
        <position position="391"/>
    </location>
</feature>
<gene>
    <name evidence="14" type="ORF">SSS_6640</name>
</gene>
<dbReference type="InterPro" id="IPR049560">
    <property type="entry name" value="MeTrfase_RsmB-F_NOP2_cat"/>
</dbReference>
<dbReference type="EMBL" id="WVUK01000064">
    <property type="protein sequence ID" value="KAF7489519.1"/>
    <property type="molecule type" value="Genomic_DNA"/>
</dbReference>
<evidence type="ECO:0000313" key="14">
    <source>
        <dbReference type="EMBL" id="KAF7489519.1"/>
    </source>
</evidence>
<dbReference type="GO" id="GO:0005737">
    <property type="term" value="C:cytoplasm"/>
    <property type="evidence" value="ECO:0007669"/>
    <property type="project" value="TreeGrafter"/>
</dbReference>
<keyword evidence="9 11" id="KW-0694">RNA-binding</keyword>
<sequence>MSAKIKSDKENSSILSENVYLTRGEFLCFRKYHMMDDVMQSDQNNYDINDRKEKPRKKLKYQKFKTRKQKRKERQENVQQKENKRRSQKCYNDIKRENSDFEFYYRKQNIVKNEKEWEKFLDTLLKPLPASFRISSFCRGQAQKIRDIIQGDYIQKCFLENEELSKELNMIPIPWYPNKLAWTMNYSKIEIRKSTSLNKFHRFLISETETGDISRQEAVSMIPPLLLDIKPGQRVLDMCAAPGSKTAQIIEMLHHESGSDFSIDDCNERRDNLQKLDGLIVANDVDNRRCYMLVHQSKRLHSPCVAIINHDASTLPDLYQTNERNEKELLKFDRVLADVPCSGDGTLRKNYDVWCKWNAGASNNFHYIQLKIAKRGLDLLAKDGIMAYSTCSLSPIENEAVVAQLLNQSNGALELIDISKILPELKFCSGLQDWIVMSRDNQIYDSFDDVPENLRSQIRESLFPPQNRNELNLNFCCRILPHYQDTGGFFISLLRKKVTDIQWKQQQKDNQSSSIKATSNQAENQSEEKLTITSTNESTKKRKRKYLGHREDPFSFLDPNDPDWISLKNYYQFSETLGSKQFAHRCSRNGKRRNIYYLSEKAADFIRTNDQTIKIITAGCRAFNRVDVNKIACSFRITQEGIPSIFPYFARNLSLYDPLKHSDPRKFKILRFDLDCFVELLKSEDLKTEQLSEKIREQISSIESGCCILYTVIYNNDTSLNGLKKFLLPICVWKGKNSLRAYVAKNERVHLLRLCGYESTQSPSLQPSSNDSECIEISA</sequence>
<feature type="binding site" evidence="11">
    <location>
        <position position="311"/>
    </location>
    <ligand>
        <name>S-adenosyl-L-methionine</name>
        <dbReference type="ChEBI" id="CHEBI:59789"/>
    </ligand>
</feature>
<feature type="binding site" evidence="11">
    <location>
        <position position="338"/>
    </location>
    <ligand>
        <name>S-adenosyl-L-methionine</name>
        <dbReference type="ChEBI" id="CHEBI:59789"/>
    </ligand>
</feature>
<feature type="compositionally biased region" description="Polar residues" evidence="12">
    <location>
        <begin position="505"/>
        <end position="524"/>
    </location>
</feature>
<dbReference type="InterPro" id="IPR018314">
    <property type="entry name" value="RsmB/NOL1/NOP2-like_CS"/>
</dbReference>
<dbReference type="Gene3D" id="3.40.50.150">
    <property type="entry name" value="Vaccinia Virus protein VP39"/>
    <property type="match status" value="1"/>
</dbReference>
<dbReference type="PROSITE" id="PS51686">
    <property type="entry name" value="SAM_MT_RSMB_NOP"/>
    <property type="match status" value="1"/>
</dbReference>
<dbReference type="PROSITE" id="PS01153">
    <property type="entry name" value="NOL1_NOP2_SUN"/>
    <property type="match status" value="1"/>
</dbReference>
<dbReference type="InterPro" id="IPR057285">
    <property type="entry name" value="Pre-PUA_NSUN2"/>
</dbReference>
<feature type="region of interest" description="Disordered" evidence="12">
    <location>
        <begin position="64"/>
        <end position="88"/>
    </location>
</feature>
<dbReference type="InterPro" id="IPR001678">
    <property type="entry name" value="MeTrfase_RsmB-F_NOP2_dom"/>
</dbReference>
<organism evidence="14">
    <name type="scientific">Sarcoptes scabiei</name>
    <name type="common">Itch mite</name>
    <name type="synonym">Acarus scabiei</name>
    <dbReference type="NCBI Taxonomy" id="52283"/>
    <lineage>
        <taxon>Eukaryota</taxon>
        <taxon>Metazoa</taxon>
        <taxon>Ecdysozoa</taxon>
        <taxon>Arthropoda</taxon>
        <taxon>Chelicerata</taxon>
        <taxon>Arachnida</taxon>
        <taxon>Acari</taxon>
        <taxon>Acariformes</taxon>
        <taxon>Sarcoptiformes</taxon>
        <taxon>Astigmata</taxon>
        <taxon>Psoroptidia</taxon>
        <taxon>Sarcoptoidea</taxon>
        <taxon>Sarcoptidae</taxon>
        <taxon>Sarcoptinae</taxon>
        <taxon>Sarcoptes</taxon>
    </lineage>
</organism>
<keyword evidence="10" id="KW-0539">Nucleus</keyword>
<keyword evidence="5 11" id="KW-0489">Methyltransferase</keyword>
<dbReference type="SUPFAM" id="SSF53335">
    <property type="entry name" value="S-adenosyl-L-methionine-dependent methyltransferases"/>
    <property type="match status" value="1"/>
</dbReference>
<dbReference type="PRINTS" id="PR02008">
    <property type="entry name" value="RCMTFAMILY"/>
</dbReference>
<reference evidence="16" key="1">
    <citation type="journal article" date="2020" name="PLoS Negl. Trop. Dis.">
        <title>High-quality nuclear genome for Sarcoptes scabiei-A critical resource for a neglected parasite.</title>
        <authorList>
            <person name="Korhonen P.K."/>
            <person name="Gasser R.B."/>
            <person name="Ma G."/>
            <person name="Wang T."/>
            <person name="Stroehlein A.J."/>
            <person name="Young N.D."/>
            <person name="Ang C.S."/>
            <person name="Fernando D.D."/>
            <person name="Lu H.C."/>
            <person name="Taylor S."/>
            <person name="Reynolds S.L."/>
            <person name="Mofiz E."/>
            <person name="Najaraj S.H."/>
            <person name="Gowda H."/>
            <person name="Madugundu A."/>
            <person name="Renuse S."/>
            <person name="Holt D."/>
            <person name="Pandey A."/>
            <person name="Papenfuss A.T."/>
            <person name="Fischer K."/>
        </authorList>
    </citation>
    <scope>NUCLEOTIDE SEQUENCE [LARGE SCALE GENOMIC DNA]</scope>
</reference>